<dbReference type="Proteomes" id="UP000297972">
    <property type="component" value="Unassembled WGS sequence"/>
</dbReference>
<dbReference type="EMBL" id="CP040760">
    <property type="protein sequence ID" value="QDA35922.1"/>
    <property type="molecule type" value="Genomic_DNA"/>
</dbReference>
<evidence type="ECO:0000259" key="3">
    <source>
        <dbReference type="PROSITE" id="PS50801"/>
    </source>
</evidence>
<dbReference type="Pfam" id="PF01740">
    <property type="entry name" value="STAS"/>
    <property type="match status" value="1"/>
</dbReference>
<accession>A0A4Z1C0U5</accession>
<evidence type="ECO:0000313" key="5">
    <source>
        <dbReference type="EMBL" id="TGN62053.1"/>
    </source>
</evidence>
<evidence type="ECO:0000313" key="4">
    <source>
        <dbReference type="EMBL" id="QDA35922.1"/>
    </source>
</evidence>
<dbReference type="Proteomes" id="UP000296374">
    <property type="component" value="Plasmid unnamed6"/>
</dbReference>
<dbReference type="InterPro" id="IPR036513">
    <property type="entry name" value="STAS_dom_sf"/>
</dbReference>
<keyword evidence="4" id="KW-0614">Plasmid</keyword>
<dbReference type="InterPro" id="IPR002645">
    <property type="entry name" value="STAS_dom"/>
</dbReference>
<comment type="similarity">
    <text evidence="1 2">Belongs to the anti-sigma-factor antagonist family.</text>
</comment>
<reference evidence="4" key="3">
    <citation type="journal article" date="2020" name="Int. J. Syst. Evol. Microbiol.">
        <title>Paracoccus liaowanqingii sp. nov., isolated from Tibetan antelope (Pantholops hodgsonii).</title>
        <authorList>
            <person name="Li J."/>
            <person name="Lu S."/>
            <person name="Jin D."/>
            <person name="Yang J."/>
            <person name="Lai X.H."/>
            <person name="Huang Y."/>
            <person name="Tian Z."/>
            <person name="Dong K."/>
            <person name="Zhang S."/>
            <person name="Lei W."/>
            <person name="Pu J."/>
            <person name="Zhang G."/>
            <person name="Wu X."/>
            <person name="Huang Y."/>
            <person name="Ren Z."/>
            <person name="Wang S."/>
            <person name="Xu J."/>
        </authorList>
    </citation>
    <scope>NUCLEOTIDE SEQUENCE</scope>
    <source>
        <strain evidence="4">2251</strain>
    </source>
</reference>
<dbReference type="InterPro" id="IPR003658">
    <property type="entry name" value="Anti-sigma_ant"/>
</dbReference>
<name>A0A4Z1C0U5_9RHOB</name>
<dbReference type="NCBIfam" id="TIGR00377">
    <property type="entry name" value="ant_ant_sig"/>
    <property type="match status" value="1"/>
</dbReference>
<reference evidence="5 7" key="1">
    <citation type="submission" date="2019-03" db="EMBL/GenBank/DDBJ databases">
        <authorList>
            <person name="Li J."/>
        </authorList>
    </citation>
    <scope>NUCLEOTIDE SEQUENCE [LARGE SCALE GENOMIC DNA]</scope>
    <source>
        <strain evidence="5 7">3058</strain>
    </source>
</reference>
<gene>
    <name evidence="4" type="ORF">E4191_17415</name>
    <name evidence="5" type="ORF">E4L95_08190</name>
</gene>
<keyword evidence="7" id="KW-1185">Reference proteome</keyword>
<dbReference type="AlphaFoldDB" id="A0A4Z1C0U5"/>
<sequence>MLYMNTSETLRDGLYVLHVGEPRLDASKAPELRVALLVPIEAGHKTMIVDLSEVRFMDSSALGAFIFAAKKMGSVGSIAIVGLNGVVARLFKLTSMDKVFAIHPTIDAAAATLGE</sequence>
<dbReference type="Gene3D" id="3.30.750.24">
    <property type="entry name" value="STAS domain"/>
    <property type="match status" value="1"/>
</dbReference>
<dbReference type="OrthoDB" id="9796076at2"/>
<evidence type="ECO:0000313" key="6">
    <source>
        <dbReference type="Proteomes" id="UP000296374"/>
    </source>
</evidence>
<dbReference type="SUPFAM" id="SSF52091">
    <property type="entry name" value="SpoIIaa-like"/>
    <property type="match status" value="1"/>
</dbReference>
<dbReference type="EMBL" id="SRPG01000059">
    <property type="protein sequence ID" value="TGN62053.1"/>
    <property type="molecule type" value="Genomic_DNA"/>
</dbReference>
<dbReference type="KEGG" id="plia:E4191_17415"/>
<organism evidence="5 7">
    <name type="scientific">Paracoccus liaowanqingii</name>
    <dbReference type="NCBI Taxonomy" id="2560053"/>
    <lineage>
        <taxon>Bacteria</taxon>
        <taxon>Pseudomonadati</taxon>
        <taxon>Pseudomonadota</taxon>
        <taxon>Alphaproteobacteria</taxon>
        <taxon>Rhodobacterales</taxon>
        <taxon>Paracoccaceae</taxon>
        <taxon>Paracoccus</taxon>
    </lineage>
</organism>
<dbReference type="CDD" id="cd07043">
    <property type="entry name" value="STAS_anti-anti-sigma_factors"/>
    <property type="match status" value="1"/>
</dbReference>
<evidence type="ECO:0000313" key="7">
    <source>
        <dbReference type="Proteomes" id="UP000297972"/>
    </source>
</evidence>
<geneLocation type="plasmid" evidence="4 6">
    <name>unnamed6</name>
</geneLocation>
<dbReference type="PANTHER" id="PTHR33495:SF2">
    <property type="entry name" value="ANTI-SIGMA FACTOR ANTAGONIST TM_1081-RELATED"/>
    <property type="match status" value="1"/>
</dbReference>
<dbReference type="PROSITE" id="PS50801">
    <property type="entry name" value="STAS"/>
    <property type="match status" value="1"/>
</dbReference>
<accession>A0A4Y5SQY8</accession>
<evidence type="ECO:0000256" key="2">
    <source>
        <dbReference type="RuleBase" id="RU003749"/>
    </source>
</evidence>
<dbReference type="GO" id="GO:0043856">
    <property type="term" value="F:anti-sigma factor antagonist activity"/>
    <property type="evidence" value="ECO:0007669"/>
    <property type="project" value="InterPro"/>
</dbReference>
<evidence type="ECO:0000256" key="1">
    <source>
        <dbReference type="ARBA" id="ARBA00009013"/>
    </source>
</evidence>
<reference evidence="6" key="2">
    <citation type="submission" date="2019-05" db="EMBL/GenBank/DDBJ databases">
        <title>Tamlana fucoidanivorans sp. nov., isolated from the surface of algae collected from Fujian province in China.</title>
        <authorList>
            <person name="Li J."/>
        </authorList>
    </citation>
    <scope>NUCLEOTIDE SEQUENCE [LARGE SCALE GENOMIC DNA]</scope>
    <source>
        <strain evidence="6">2251</strain>
        <plasmid evidence="6">unnamed6</plasmid>
    </source>
</reference>
<feature type="domain" description="STAS" evidence="3">
    <location>
        <begin position="1"/>
        <end position="113"/>
    </location>
</feature>
<protein>
    <recommendedName>
        <fullName evidence="2">Anti-sigma factor antagonist</fullName>
    </recommendedName>
</protein>
<dbReference type="PANTHER" id="PTHR33495">
    <property type="entry name" value="ANTI-SIGMA FACTOR ANTAGONIST TM_1081-RELATED-RELATED"/>
    <property type="match status" value="1"/>
</dbReference>
<proteinExistence type="inferred from homology"/>